<evidence type="ECO:0000256" key="1">
    <source>
        <dbReference type="ARBA" id="ARBA00022490"/>
    </source>
</evidence>
<keyword evidence="2" id="KW-0677">Repeat</keyword>
<dbReference type="InterPro" id="IPR050611">
    <property type="entry name" value="ABCF"/>
</dbReference>
<dbReference type="InterPro" id="IPR027417">
    <property type="entry name" value="P-loop_NTPase"/>
</dbReference>
<keyword evidence="1" id="KW-0963">Cytoplasm</keyword>
<feature type="region of interest" description="Disordered" evidence="3">
    <location>
        <begin position="182"/>
        <end position="214"/>
    </location>
</feature>
<gene>
    <name evidence="4" type="ORF">EW146_g10478</name>
</gene>
<evidence type="ECO:0000256" key="2">
    <source>
        <dbReference type="ARBA" id="ARBA00022737"/>
    </source>
</evidence>
<proteinExistence type="predicted"/>
<dbReference type="InterPro" id="IPR047038">
    <property type="entry name" value="eEF3_chromodomain-like_sf"/>
</dbReference>
<dbReference type="Proteomes" id="UP000310158">
    <property type="component" value="Unassembled WGS sequence"/>
</dbReference>
<evidence type="ECO:0000256" key="3">
    <source>
        <dbReference type="SAM" id="MobiDB-lite"/>
    </source>
</evidence>
<dbReference type="PANTHER" id="PTHR19211">
    <property type="entry name" value="ATP-BINDING TRANSPORT PROTEIN-RELATED"/>
    <property type="match status" value="1"/>
</dbReference>
<accession>A0A4S4KXA7</accession>
<feature type="compositionally biased region" description="Basic and acidic residues" evidence="3">
    <location>
        <begin position="193"/>
        <end position="208"/>
    </location>
</feature>
<dbReference type="GO" id="GO:0005524">
    <property type="term" value="F:ATP binding"/>
    <property type="evidence" value="ECO:0007669"/>
    <property type="project" value="TreeGrafter"/>
</dbReference>
<comment type="caution">
    <text evidence="4">The sequence shown here is derived from an EMBL/GenBank/DDBJ whole genome shotgun (WGS) entry which is preliminary data.</text>
</comment>
<evidence type="ECO:0008006" key="6">
    <source>
        <dbReference type="Google" id="ProtNLM"/>
    </source>
</evidence>
<evidence type="ECO:0000313" key="5">
    <source>
        <dbReference type="Proteomes" id="UP000310158"/>
    </source>
</evidence>
<dbReference type="EMBL" id="SGPL01001380">
    <property type="protein sequence ID" value="THH03267.1"/>
    <property type="molecule type" value="Genomic_DNA"/>
</dbReference>
<protein>
    <recommendedName>
        <fullName evidence="6">ABC transporter domain-containing protein</fullName>
    </recommendedName>
</protein>
<feature type="non-terminal residue" evidence="4">
    <location>
        <position position="1"/>
    </location>
</feature>
<name>A0A4S4KXA7_9AGAM</name>
<dbReference type="AlphaFoldDB" id="A0A4S4KXA7"/>
<dbReference type="Gene3D" id="2.40.50.990">
    <property type="match status" value="1"/>
</dbReference>
<organism evidence="4 5">
    <name type="scientific">Bondarzewia mesenterica</name>
    <dbReference type="NCBI Taxonomy" id="1095465"/>
    <lineage>
        <taxon>Eukaryota</taxon>
        <taxon>Fungi</taxon>
        <taxon>Dikarya</taxon>
        <taxon>Basidiomycota</taxon>
        <taxon>Agaricomycotina</taxon>
        <taxon>Agaricomycetes</taxon>
        <taxon>Russulales</taxon>
        <taxon>Bondarzewiaceae</taxon>
        <taxon>Bondarzewia</taxon>
    </lineage>
</organism>
<dbReference type="GO" id="GO:0003746">
    <property type="term" value="F:translation elongation factor activity"/>
    <property type="evidence" value="ECO:0007669"/>
    <property type="project" value="TreeGrafter"/>
</dbReference>
<keyword evidence="5" id="KW-1185">Reference proteome</keyword>
<dbReference type="Gene3D" id="3.40.50.300">
    <property type="entry name" value="P-loop containing nucleotide triphosphate hydrolases"/>
    <property type="match status" value="1"/>
</dbReference>
<dbReference type="SUPFAM" id="SSF52540">
    <property type="entry name" value="P-loop containing nucleoside triphosphate hydrolases"/>
    <property type="match status" value="1"/>
</dbReference>
<dbReference type="PANTHER" id="PTHR19211:SF5">
    <property type="entry name" value="ELONGATION FACTOR 3A-RELATED"/>
    <property type="match status" value="1"/>
</dbReference>
<dbReference type="OrthoDB" id="2110130at2759"/>
<reference evidence="4 5" key="1">
    <citation type="submission" date="2019-02" db="EMBL/GenBank/DDBJ databases">
        <title>Genome sequencing of the rare red list fungi Bondarzewia mesenterica.</title>
        <authorList>
            <person name="Buettner E."/>
            <person name="Kellner H."/>
        </authorList>
    </citation>
    <scope>NUCLEOTIDE SEQUENCE [LARGE SCALE GENOMIC DNA]</scope>
    <source>
        <strain evidence="4 5">DSM 108281</strain>
    </source>
</reference>
<sequence>LADQVREAVIAPAVEFECTLDAPYEVPMPATEAAPSTTVTETKQAQEAVARVALASKESSRSTPARLNALVCFVPLFVERLSSTSLTLGLEPEFISHNTMRGLSGIQKVKIVLGAATWHRAHIICLDEPMNYLDRESLAALIEVLKVFEGSVLIIIHNRNFSESICKEMWAMRDSHLEASGHNWVEGQGSGPRIDKKERMAWRKKGEDVSDDEL</sequence>
<dbReference type="GO" id="GO:0016887">
    <property type="term" value="F:ATP hydrolysis activity"/>
    <property type="evidence" value="ECO:0007669"/>
    <property type="project" value="TreeGrafter"/>
</dbReference>
<evidence type="ECO:0000313" key="4">
    <source>
        <dbReference type="EMBL" id="THH03267.1"/>
    </source>
</evidence>